<dbReference type="InterPro" id="IPR049226">
    <property type="entry name" value="DUF6823"/>
</dbReference>
<evidence type="ECO:0000313" key="3">
    <source>
        <dbReference type="EMBL" id="CAE0362659.1"/>
    </source>
</evidence>
<organism evidence="3">
    <name type="scientific">Aureoumbra lagunensis</name>
    <dbReference type="NCBI Taxonomy" id="44058"/>
    <lineage>
        <taxon>Eukaryota</taxon>
        <taxon>Sar</taxon>
        <taxon>Stramenopiles</taxon>
        <taxon>Ochrophyta</taxon>
        <taxon>Pelagophyceae</taxon>
        <taxon>Pelagomonadales</taxon>
        <taxon>Aureoumbra</taxon>
    </lineage>
</organism>
<feature type="region of interest" description="Disordered" evidence="1">
    <location>
        <begin position="159"/>
        <end position="201"/>
    </location>
</feature>
<evidence type="ECO:0000256" key="1">
    <source>
        <dbReference type="SAM" id="MobiDB-lite"/>
    </source>
</evidence>
<keyword evidence="2" id="KW-0732">Signal</keyword>
<evidence type="ECO:0000256" key="2">
    <source>
        <dbReference type="SAM" id="SignalP"/>
    </source>
</evidence>
<dbReference type="EMBL" id="HBIJ01004840">
    <property type="protein sequence ID" value="CAE0362659.1"/>
    <property type="molecule type" value="Transcribed_RNA"/>
</dbReference>
<reference evidence="3" key="1">
    <citation type="submission" date="2021-01" db="EMBL/GenBank/DDBJ databases">
        <authorList>
            <person name="Corre E."/>
            <person name="Pelletier E."/>
            <person name="Niang G."/>
            <person name="Scheremetjew M."/>
            <person name="Finn R."/>
            <person name="Kale V."/>
            <person name="Holt S."/>
            <person name="Cochrane G."/>
            <person name="Meng A."/>
            <person name="Brown T."/>
            <person name="Cohen L."/>
        </authorList>
    </citation>
    <scope>NUCLEOTIDE SEQUENCE</scope>
    <source>
        <strain evidence="3">CCMP1510</strain>
    </source>
</reference>
<proteinExistence type="predicted"/>
<feature type="signal peptide" evidence="2">
    <location>
        <begin position="1"/>
        <end position="15"/>
    </location>
</feature>
<accession>A0A7S3NIK9</accession>
<sequence length="201" mass="22786">MLSLFLIMSTSSVVSFVPSVLPHKESALKASNWKDEQLRAQREVLARRQSREGRKNYFDDVNKKRRQATEKVEMWSFQRDSNQDPLIAWKKLRSEGKIGNLKTGYGIDGVKREGGLPIPLPSFGVGGEAGVGGEYDNGERFDLRLPYAEQGWVDESADPMKQLSNFFGGDNKKNKKNDESKKSLADEKDNGAVSFRWPWQQ</sequence>
<dbReference type="AlphaFoldDB" id="A0A7S3NIK9"/>
<name>A0A7S3NIK9_9STRA</name>
<protein>
    <submittedName>
        <fullName evidence="3">Uncharacterized protein</fullName>
    </submittedName>
</protein>
<feature type="chain" id="PRO_5030621808" evidence="2">
    <location>
        <begin position="16"/>
        <end position="201"/>
    </location>
</feature>
<dbReference type="Pfam" id="PF20709">
    <property type="entry name" value="DUF6823"/>
    <property type="match status" value="1"/>
</dbReference>
<feature type="compositionally biased region" description="Basic and acidic residues" evidence="1">
    <location>
        <begin position="170"/>
        <end position="190"/>
    </location>
</feature>
<gene>
    <name evidence="3" type="ORF">ALAG00032_LOCUS3400</name>
</gene>